<feature type="transmembrane region" description="Helical" evidence="12">
    <location>
        <begin position="175"/>
        <end position="197"/>
    </location>
</feature>
<proteinExistence type="inferred from homology"/>
<feature type="transmembrane region" description="Helical" evidence="12">
    <location>
        <begin position="535"/>
        <end position="553"/>
    </location>
</feature>
<keyword evidence="6 12" id="KW-0029">Amino-acid transport</keyword>
<comment type="function">
    <text evidence="11 12">Vacuolar effluxer which mediate the efflux of amino acids resulting from autophagic degradation. The release of autophagic amino acids allows the maintenance of protein synthesis and viability during nitrogen starvation.</text>
</comment>
<dbReference type="OrthoDB" id="192733at2759"/>
<sequence>MENGGAARPPRGQREPRYEGEDVSPTADRELKGFYAYSLAAEVFAVCGVGSFLPVTLEQLARERGVLWSDRSVSCMAAKTAAEAGKTAARVLSRAAESDNNQCIVHVLGFEMTTSSYAMYTFSLAVLVQALALVSFSSVADHGTYRKKLLLSFAFTGATCSMLFMLVVPQIFLVGSVLTIISVTCLGSSFVLLNSYLPLLVANHPDTRVDEDSLDSTTEALHPESPSLRHRESSEHAGLHTRHSKFHTTDATALKLSTAISSKGVGIGYLAAVFVQLLSILILFFLSKMSVSSTLALRLVLLLVGLWWFLFSIPSMLSLRDRPGPPLKSTLSSGGRWRSGLVYISFAWMSLWKTVKVASKLREVVIFLIAWFLLSDATATISGTAILFARTELKMGTVPIALLSITVTTMGIAGAFAWPILARRFALKTNHTIVACIALMEVIPIYGLLGYIPLFKSWGVIGLQKPWEIYILGVVYGIVMGGLSSHCRSFFGQLIPPGQEAAFYALYAITDKGSSAVGPAIVGAIVDRSGTIRPAFAFLAIMTALPAPLIWIVNAERGSADAARMAGLVKKTGGGGDSLELNSVGRDGEAEGLMRDHD</sequence>
<evidence type="ECO:0000256" key="2">
    <source>
        <dbReference type="ARBA" id="ARBA00006978"/>
    </source>
</evidence>
<feature type="transmembrane region" description="Helical" evidence="12">
    <location>
        <begin position="400"/>
        <end position="421"/>
    </location>
</feature>
<evidence type="ECO:0000256" key="7">
    <source>
        <dbReference type="ARBA" id="ARBA00022989"/>
    </source>
</evidence>
<evidence type="ECO:0000256" key="4">
    <source>
        <dbReference type="ARBA" id="ARBA00022554"/>
    </source>
</evidence>
<feature type="compositionally biased region" description="Basic and acidic residues" evidence="13">
    <location>
        <begin position="586"/>
        <end position="598"/>
    </location>
</feature>
<dbReference type="GO" id="GO:0006914">
    <property type="term" value="P:autophagy"/>
    <property type="evidence" value="ECO:0007669"/>
    <property type="project" value="UniProtKB-KW"/>
</dbReference>
<evidence type="ECO:0000256" key="6">
    <source>
        <dbReference type="ARBA" id="ARBA00022970"/>
    </source>
</evidence>
<evidence type="ECO:0000313" key="15">
    <source>
        <dbReference type="Proteomes" id="UP000184330"/>
    </source>
</evidence>
<protein>
    <recommendedName>
        <fullName evidence="12">Autophagy-related protein</fullName>
    </recommendedName>
</protein>
<feature type="region of interest" description="Disordered" evidence="13">
    <location>
        <begin position="211"/>
        <end position="245"/>
    </location>
</feature>
<evidence type="ECO:0000256" key="9">
    <source>
        <dbReference type="ARBA" id="ARBA00023136"/>
    </source>
</evidence>
<evidence type="ECO:0000313" key="14">
    <source>
        <dbReference type="EMBL" id="CZR62101.1"/>
    </source>
</evidence>
<dbReference type="EMBL" id="FJOG01000020">
    <property type="protein sequence ID" value="CZR62101.1"/>
    <property type="molecule type" value="Genomic_DNA"/>
</dbReference>
<gene>
    <name evidence="14" type="ORF">PAC_11998</name>
</gene>
<dbReference type="GO" id="GO:0032974">
    <property type="term" value="P:amino acid transmembrane export from vacuole"/>
    <property type="evidence" value="ECO:0007669"/>
    <property type="project" value="InterPro"/>
</dbReference>
<dbReference type="Gene3D" id="1.20.1250.20">
    <property type="entry name" value="MFS general substrate transporter like domains"/>
    <property type="match status" value="1"/>
</dbReference>
<feature type="transmembrane region" description="Helical" evidence="12">
    <location>
        <begin position="467"/>
        <end position="484"/>
    </location>
</feature>
<reference evidence="14 15" key="1">
    <citation type="submission" date="2016-03" db="EMBL/GenBank/DDBJ databases">
        <authorList>
            <person name="Ploux O."/>
        </authorList>
    </citation>
    <scope>NUCLEOTIDE SEQUENCE [LARGE SCALE GENOMIC DNA]</scope>
    <source>
        <strain evidence="14 15">UAMH 11012</strain>
    </source>
</reference>
<organism evidence="14 15">
    <name type="scientific">Phialocephala subalpina</name>
    <dbReference type="NCBI Taxonomy" id="576137"/>
    <lineage>
        <taxon>Eukaryota</taxon>
        <taxon>Fungi</taxon>
        <taxon>Dikarya</taxon>
        <taxon>Ascomycota</taxon>
        <taxon>Pezizomycotina</taxon>
        <taxon>Leotiomycetes</taxon>
        <taxon>Helotiales</taxon>
        <taxon>Mollisiaceae</taxon>
        <taxon>Phialocephala</taxon>
        <taxon>Phialocephala fortinii species complex</taxon>
    </lineage>
</organism>
<feature type="region of interest" description="Disordered" evidence="13">
    <location>
        <begin position="579"/>
        <end position="598"/>
    </location>
</feature>
<evidence type="ECO:0000256" key="11">
    <source>
        <dbReference type="ARBA" id="ARBA00024801"/>
    </source>
</evidence>
<keyword evidence="5 12" id="KW-0812">Transmembrane</keyword>
<feature type="transmembrane region" description="Helical" evidence="12">
    <location>
        <begin position="433"/>
        <end position="455"/>
    </location>
</feature>
<dbReference type="GO" id="GO:0005774">
    <property type="term" value="C:vacuolar membrane"/>
    <property type="evidence" value="ECO:0007669"/>
    <property type="project" value="UniProtKB-SubCell"/>
</dbReference>
<dbReference type="CDD" id="cd17483">
    <property type="entry name" value="MFS_Atg22_like"/>
    <property type="match status" value="1"/>
</dbReference>
<feature type="transmembrane region" description="Helical" evidence="12">
    <location>
        <begin position="149"/>
        <end position="168"/>
    </location>
</feature>
<dbReference type="Pfam" id="PF11700">
    <property type="entry name" value="ATG22"/>
    <property type="match status" value="1"/>
</dbReference>
<evidence type="ECO:0000256" key="10">
    <source>
        <dbReference type="ARBA" id="ARBA00023180"/>
    </source>
</evidence>
<dbReference type="STRING" id="576137.A0A1L7XAP9"/>
<evidence type="ECO:0000256" key="5">
    <source>
        <dbReference type="ARBA" id="ARBA00022692"/>
    </source>
</evidence>
<feature type="region of interest" description="Disordered" evidence="13">
    <location>
        <begin position="1"/>
        <end position="24"/>
    </location>
</feature>
<dbReference type="PANTHER" id="PTHR23519">
    <property type="entry name" value="AUTOPHAGY-RELATED PROTEIN 22"/>
    <property type="match status" value="1"/>
</dbReference>
<feature type="transmembrane region" description="Helical" evidence="12">
    <location>
        <begin position="117"/>
        <end position="137"/>
    </location>
</feature>
<keyword evidence="9 12" id="KW-0472">Membrane</keyword>
<evidence type="ECO:0000256" key="12">
    <source>
        <dbReference type="RuleBase" id="RU363073"/>
    </source>
</evidence>
<name>A0A1L7XAP9_9HELO</name>
<accession>A0A1L7XAP9</accession>
<feature type="compositionally biased region" description="Basic and acidic residues" evidence="13">
    <location>
        <begin position="227"/>
        <end position="238"/>
    </location>
</feature>
<dbReference type="InterPro" id="IPR044738">
    <property type="entry name" value="Atg22"/>
</dbReference>
<evidence type="ECO:0000256" key="1">
    <source>
        <dbReference type="ARBA" id="ARBA00004128"/>
    </source>
</evidence>
<evidence type="ECO:0000256" key="3">
    <source>
        <dbReference type="ARBA" id="ARBA00022448"/>
    </source>
</evidence>
<evidence type="ECO:0000256" key="13">
    <source>
        <dbReference type="SAM" id="MobiDB-lite"/>
    </source>
</evidence>
<feature type="transmembrane region" description="Helical" evidence="12">
    <location>
        <begin position="34"/>
        <end position="55"/>
    </location>
</feature>
<dbReference type="InterPro" id="IPR036259">
    <property type="entry name" value="MFS_trans_sf"/>
</dbReference>
<feature type="transmembrane region" description="Helical" evidence="12">
    <location>
        <begin position="266"/>
        <end position="286"/>
    </location>
</feature>
<dbReference type="Proteomes" id="UP000184330">
    <property type="component" value="Unassembled WGS sequence"/>
</dbReference>
<evidence type="ECO:0000256" key="8">
    <source>
        <dbReference type="ARBA" id="ARBA00023006"/>
    </source>
</evidence>
<dbReference type="SUPFAM" id="SSF103473">
    <property type="entry name" value="MFS general substrate transporter"/>
    <property type="match status" value="1"/>
</dbReference>
<comment type="subcellular location">
    <subcellularLocation>
        <location evidence="1 12">Vacuole membrane</location>
        <topology evidence="1 12">Multi-pass membrane protein</topology>
    </subcellularLocation>
</comment>
<keyword evidence="8 12" id="KW-0072">Autophagy</keyword>
<dbReference type="AlphaFoldDB" id="A0A1L7XAP9"/>
<dbReference type="InterPro" id="IPR050495">
    <property type="entry name" value="ATG22/LtaA_families"/>
</dbReference>
<feature type="transmembrane region" description="Helical" evidence="12">
    <location>
        <begin position="364"/>
        <end position="388"/>
    </location>
</feature>
<keyword evidence="4 12" id="KW-0926">Vacuole</keyword>
<keyword evidence="15" id="KW-1185">Reference proteome</keyword>
<keyword evidence="10" id="KW-0325">Glycoprotein</keyword>
<keyword evidence="7 12" id="KW-1133">Transmembrane helix</keyword>
<dbReference type="PANTHER" id="PTHR23519:SF3">
    <property type="entry name" value="AUTOPHAGY-RELATED PROTEIN 22-2"/>
    <property type="match status" value="1"/>
</dbReference>
<keyword evidence="3 12" id="KW-0813">Transport</keyword>
<feature type="transmembrane region" description="Helical" evidence="12">
    <location>
        <begin position="295"/>
        <end position="315"/>
    </location>
</feature>
<dbReference type="InterPro" id="IPR024671">
    <property type="entry name" value="Atg22-like"/>
</dbReference>
<comment type="similarity">
    <text evidence="2 12">Belongs to the ATG22 family.</text>
</comment>